<dbReference type="EMBL" id="RJVU01049122">
    <property type="protein sequence ID" value="ROL42939.1"/>
    <property type="molecule type" value="Genomic_DNA"/>
</dbReference>
<keyword evidence="5 12" id="KW-0498">Mitosis</keyword>
<keyword evidence="8 12" id="KW-0539">Nucleus</keyword>
<sequence>MHDDDLEKSGEALIEFIKSSKAESALRGAREKLQEFFDHHIKTKKTTTELLNDLVHAEEVVGHKLLDLERQKSQILQEIEMMEQEVQRSLSKSQILDSEQEYPSRDLNQNLLSVEPLRGHIYLHYCRCHKELEKLRDAEQEIQTLQQEVDEDTTEVIPSAIYVAQLYYKVTKIKLEVDTEPHILRGVHYGADVATPINIDTSTRSPCEVSDDLWNLVNTEW</sequence>
<comment type="subunit">
    <text evidence="12">Component of the NDC80 complex.</text>
</comment>
<evidence type="ECO:0000256" key="1">
    <source>
        <dbReference type="ARBA" id="ARBA00007804"/>
    </source>
</evidence>
<dbReference type="GO" id="GO:0007059">
    <property type="term" value="P:chromosome segregation"/>
    <property type="evidence" value="ECO:0007669"/>
    <property type="project" value="TreeGrafter"/>
</dbReference>
<proteinExistence type="inferred from homology"/>
<keyword evidence="4 12" id="KW-0132">Cell division</keyword>
<accession>A0A3N0Y9K4</accession>
<evidence type="ECO:0000256" key="5">
    <source>
        <dbReference type="ARBA" id="ARBA00022776"/>
    </source>
</evidence>
<evidence type="ECO:0000256" key="2">
    <source>
        <dbReference type="ARBA" id="ARBA00013690"/>
    </source>
</evidence>
<keyword evidence="6 12" id="KW-0995">Kinetochore</keyword>
<dbReference type="OrthoDB" id="6432863at2759"/>
<comment type="similarity">
    <text evidence="1 12">Belongs to the SPC24 family.</text>
</comment>
<evidence type="ECO:0000256" key="10">
    <source>
        <dbReference type="ARBA" id="ARBA00023328"/>
    </source>
</evidence>
<keyword evidence="10 12" id="KW-0137">Centromere</keyword>
<name>A0A3N0Y9K4_ANAGA</name>
<dbReference type="PANTHER" id="PTHR22142:SF2">
    <property type="entry name" value="KINETOCHORE PROTEIN SPC24"/>
    <property type="match status" value="1"/>
</dbReference>
<dbReference type="AlphaFoldDB" id="A0A3N0Y9K4"/>
<dbReference type="GO" id="GO:0008017">
    <property type="term" value="F:microtubule binding"/>
    <property type="evidence" value="ECO:0007669"/>
    <property type="project" value="TreeGrafter"/>
</dbReference>
<evidence type="ECO:0000256" key="4">
    <source>
        <dbReference type="ARBA" id="ARBA00022618"/>
    </source>
</evidence>
<dbReference type="GO" id="GO:0005634">
    <property type="term" value="C:nucleus"/>
    <property type="evidence" value="ECO:0007669"/>
    <property type="project" value="UniProtKB-SubCell"/>
</dbReference>
<evidence type="ECO:0000256" key="9">
    <source>
        <dbReference type="ARBA" id="ARBA00023306"/>
    </source>
</evidence>
<evidence type="ECO:0000256" key="6">
    <source>
        <dbReference type="ARBA" id="ARBA00022838"/>
    </source>
</evidence>
<feature type="coiled-coil region" evidence="13">
    <location>
        <begin position="128"/>
        <end position="155"/>
    </location>
</feature>
<evidence type="ECO:0000256" key="3">
    <source>
        <dbReference type="ARBA" id="ARBA00022454"/>
    </source>
</evidence>
<comment type="function">
    <text evidence="11">Acts as a component of the essential kinetochore-associated NDC80 complex, which is required for chromosome segregation and spindle checkpoint activity. Required for kinetochore integrity and the organization of stable microtubule binding sites in the outer plate of the kinetochore. The NDC80 complex synergistically enhances the affinity of the SKA1 complex for microtubules and may allow the NDC80 complex to track depolymerizing microtubules.</text>
</comment>
<comment type="caution">
    <text evidence="14">The sequence shown here is derived from an EMBL/GenBank/DDBJ whole genome shotgun (WGS) entry which is preliminary data.</text>
</comment>
<dbReference type="InterPro" id="IPR013252">
    <property type="entry name" value="Ndc80_Spc24"/>
</dbReference>
<keyword evidence="3 12" id="KW-0158">Chromosome</keyword>
<protein>
    <recommendedName>
        <fullName evidence="2 12">Kinetochore protein Spc24</fullName>
    </recommendedName>
</protein>
<dbReference type="GO" id="GO:0031262">
    <property type="term" value="C:Ndc80 complex"/>
    <property type="evidence" value="ECO:0007669"/>
    <property type="project" value="TreeGrafter"/>
</dbReference>
<feature type="coiled-coil region" evidence="13">
    <location>
        <begin position="65"/>
        <end position="92"/>
    </location>
</feature>
<dbReference type="Pfam" id="PF08286">
    <property type="entry name" value="Spc24"/>
    <property type="match status" value="1"/>
</dbReference>
<evidence type="ECO:0000313" key="14">
    <source>
        <dbReference type="EMBL" id="ROL42939.1"/>
    </source>
</evidence>
<dbReference type="Proteomes" id="UP000281406">
    <property type="component" value="Unassembled WGS sequence"/>
</dbReference>
<keyword evidence="9 12" id="KW-0131">Cell cycle</keyword>
<keyword evidence="7 13" id="KW-0175">Coiled coil</keyword>
<gene>
    <name evidence="14" type="ORF">DPX16_10995</name>
</gene>
<dbReference type="Gene3D" id="3.30.160.570">
    <property type="entry name" value="Ncd80 complex, Spc24 subunit"/>
    <property type="match status" value="1"/>
</dbReference>
<reference evidence="14 15" key="1">
    <citation type="submission" date="2018-10" db="EMBL/GenBank/DDBJ databases">
        <title>Genome assembly for a Yunnan-Guizhou Plateau 3E fish, Anabarilius grahami (Regan), and its evolutionary and genetic applications.</title>
        <authorList>
            <person name="Jiang W."/>
        </authorList>
    </citation>
    <scope>NUCLEOTIDE SEQUENCE [LARGE SCALE GENOMIC DNA]</scope>
    <source>
        <strain evidence="14">AG-KIZ</strain>
        <tissue evidence="14">Muscle</tissue>
    </source>
</reference>
<evidence type="ECO:0000256" key="11">
    <source>
        <dbReference type="ARBA" id="ARBA00045419"/>
    </source>
</evidence>
<comment type="subcellular location">
    <subcellularLocation>
        <location evidence="12">Nucleus</location>
    </subcellularLocation>
    <subcellularLocation>
        <location evidence="12">Chromosome</location>
        <location evidence="12">Centromere</location>
        <location evidence="12">Kinetochore</location>
    </subcellularLocation>
</comment>
<evidence type="ECO:0000256" key="12">
    <source>
        <dbReference type="RuleBase" id="RU368011"/>
    </source>
</evidence>
<evidence type="ECO:0000256" key="7">
    <source>
        <dbReference type="ARBA" id="ARBA00023054"/>
    </source>
</evidence>
<evidence type="ECO:0000256" key="8">
    <source>
        <dbReference type="ARBA" id="ARBA00023242"/>
    </source>
</evidence>
<evidence type="ECO:0000313" key="15">
    <source>
        <dbReference type="Proteomes" id="UP000281406"/>
    </source>
</evidence>
<keyword evidence="15" id="KW-1185">Reference proteome</keyword>
<organism evidence="14 15">
    <name type="scientific">Anabarilius grahami</name>
    <name type="common">Kanglang fish</name>
    <name type="synonym">Barilius grahami</name>
    <dbReference type="NCBI Taxonomy" id="495550"/>
    <lineage>
        <taxon>Eukaryota</taxon>
        <taxon>Metazoa</taxon>
        <taxon>Chordata</taxon>
        <taxon>Craniata</taxon>
        <taxon>Vertebrata</taxon>
        <taxon>Euteleostomi</taxon>
        <taxon>Actinopterygii</taxon>
        <taxon>Neopterygii</taxon>
        <taxon>Teleostei</taxon>
        <taxon>Ostariophysi</taxon>
        <taxon>Cypriniformes</taxon>
        <taxon>Xenocyprididae</taxon>
        <taxon>Xenocypridinae</taxon>
        <taxon>Xenocypridinae incertae sedis</taxon>
        <taxon>Anabarilius</taxon>
    </lineage>
</organism>
<dbReference type="PANTHER" id="PTHR22142">
    <property type="match status" value="1"/>
</dbReference>
<evidence type="ECO:0000256" key="13">
    <source>
        <dbReference type="SAM" id="Coils"/>
    </source>
</evidence>
<dbReference type="GO" id="GO:0051301">
    <property type="term" value="P:cell division"/>
    <property type="evidence" value="ECO:0007669"/>
    <property type="project" value="UniProtKB-UniRule"/>
</dbReference>